<keyword evidence="1" id="KW-1133">Transmembrane helix</keyword>
<gene>
    <name evidence="2" type="ORF">N7U68_02455</name>
</gene>
<name>A0ABY6DBN3_9RHOB</name>
<keyword evidence="1" id="KW-0812">Transmembrane</keyword>
<keyword evidence="3" id="KW-1185">Reference proteome</keyword>
<dbReference type="EMBL" id="CP106738">
    <property type="protein sequence ID" value="UXX83562.1"/>
    <property type="molecule type" value="Genomic_DNA"/>
</dbReference>
<evidence type="ECO:0000256" key="1">
    <source>
        <dbReference type="SAM" id="Phobius"/>
    </source>
</evidence>
<dbReference type="RefSeq" id="WP_263048128.1">
    <property type="nucleotide sequence ID" value="NZ_CP106738.1"/>
</dbReference>
<reference evidence="2" key="1">
    <citation type="submission" date="2022-10" db="EMBL/GenBank/DDBJ databases">
        <title>Roseovarius pelagicus sp. nov., isolated from Arctic seawater.</title>
        <authorList>
            <person name="Hong Y.W."/>
            <person name="Hwang C.Y."/>
        </authorList>
    </citation>
    <scope>NUCLEOTIDE SEQUENCE</scope>
    <source>
        <strain evidence="2">HL-MP18</strain>
    </source>
</reference>
<accession>A0ABY6DBN3</accession>
<protein>
    <recommendedName>
        <fullName evidence="4">Transmembrane protein</fullName>
    </recommendedName>
</protein>
<evidence type="ECO:0000313" key="2">
    <source>
        <dbReference type="EMBL" id="UXX83562.1"/>
    </source>
</evidence>
<sequence>MIADIWHSFRSLPLWVQIWVFGILVPVNAAAILWVDAPYGGWVAALAIGGMLPNVWIMLRMRGFPRSMAVPHVLVWTPLVALLVWLLSGLGGASDGYIRYLWLLRAVDLISLGFDYVDTYRWLRDR</sequence>
<organism evidence="2 3">
    <name type="scientific">Roseovarius pelagicus</name>
    <dbReference type="NCBI Taxonomy" id="2980108"/>
    <lineage>
        <taxon>Bacteria</taxon>
        <taxon>Pseudomonadati</taxon>
        <taxon>Pseudomonadota</taxon>
        <taxon>Alphaproteobacteria</taxon>
        <taxon>Rhodobacterales</taxon>
        <taxon>Roseobacteraceae</taxon>
        <taxon>Roseovarius</taxon>
    </lineage>
</organism>
<feature type="transmembrane region" description="Helical" evidence="1">
    <location>
        <begin position="39"/>
        <end position="57"/>
    </location>
</feature>
<feature type="transmembrane region" description="Helical" evidence="1">
    <location>
        <begin position="12"/>
        <end position="33"/>
    </location>
</feature>
<evidence type="ECO:0008006" key="4">
    <source>
        <dbReference type="Google" id="ProtNLM"/>
    </source>
</evidence>
<feature type="transmembrane region" description="Helical" evidence="1">
    <location>
        <begin position="69"/>
        <end position="88"/>
    </location>
</feature>
<dbReference type="Proteomes" id="UP001064087">
    <property type="component" value="Chromosome"/>
</dbReference>
<proteinExistence type="predicted"/>
<keyword evidence="1" id="KW-0472">Membrane</keyword>
<evidence type="ECO:0000313" key="3">
    <source>
        <dbReference type="Proteomes" id="UP001064087"/>
    </source>
</evidence>